<feature type="region of interest" description="Disordered" evidence="5">
    <location>
        <begin position="619"/>
        <end position="652"/>
    </location>
</feature>
<dbReference type="InterPro" id="IPR035976">
    <property type="entry name" value="Sushi/SCR/CCP_sf"/>
</dbReference>
<feature type="compositionally biased region" description="Polar residues" evidence="5">
    <location>
        <begin position="946"/>
        <end position="962"/>
    </location>
</feature>
<dbReference type="InterPro" id="IPR000859">
    <property type="entry name" value="CUB_dom"/>
</dbReference>
<keyword evidence="6" id="KW-0812">Transmembrane</keyword>
<comment type="caution">
    <text evidence="4">Lacks conserved residue(s) required for the propagation of feature annotation.</text>
</comment>
<organism evidence="10 11">
    <name type="scientific">Patella caerulea</name>
    <name type="common">Rayed Mediterranean limpet</name>
    <dbReference type="NCBI Taxonomy" id="87958"/>
    <lineage>
        <taxon>Eukaryota</taxon>
        <taxon>Metazoa</taxon>
        <taxon>Spiralia</taxon>
        <taxon>Lophotrochozoa</taxon>
        <taxon>Mollusca</taxon>
        <taxon>Gastropoda</taxon>
        <taxon>Patellogastropoda</taxon>
        <taxon>Patelloidea</taxon>
        <taxon>Patellidae</taxon>
        <taxon>Patella</taxon>
    </lineage>
</organism>
<evidence type="ECO:0000256" key="4">
    <source>
        <dbReference type="PROSITE-ProRule" id="PRU00302"/>
    </source>
</evidence>
<evidence type="ECO:0000256" key="5">
    <source>
        <dbReference type="SAM" id="MobiDB-lite"/>
    </source>
</evidence>
<feature type="compositionally biased region" description="Low complexity" evidence="5">
    <location>
        <begin position="1195"/>
        <end position="1205"/>
    </location>
</feature>
<feature type="compositionally biased region" description="Polar residues" evidence="5">
    <location>
        <begin position="746"/>
        <end position="762"/>
    </location>
</feature>
<evidence type="ECO:0000259" key="9">
    <source>
        <dbReference type="PROSITE" id="PS50923"/>
    </source>
</evidence>
<feature type="compositionally biased region" description="Basic and acidic residues" evidence="5">
    <location>
        <begin position="1008"/>
        <end position="1018"/>
    </location>
</feature>
<dbReference type="EMBL" id="JAZGQO010000014">
    <property type="protein sequence ID" value="KAK6170748.1"/>
    <property type="molecule type" value="Genomic_DNA"/>
</dbReference>
<protein>
    <submittedName>
        <fullName evidence="10">Uncharacterized protein</fullName>
    </submittedName>
</protein>
<feature type="domain" description="Sushi" evidence="9">
    <location>
        <begin position="167"/>
        <end position="227"/>
    </location>
</feature>
<evidence type="ECO:0000313" key="10">
    <source>
        <dbReference type="EMBL" id="KAK6170748.1"/>
    </source>
</evidence>
<feature type="chain" id="PRO_5042975173" evidence="7">
    <location>
        <begin position="30"/>
        <end position="1286"/>
    </location>
</feature>
<feature type="compositionally biased region" description="Polar residues" evidence="5">
    <location>
        <begin position="636"/>
        <end position="647"/>
    </location>
</feature>
<evidence type="ECO:0000256" key="3">
    <source>
        <dbReference type="ARBA" id="ARBA00023157"/>
    </source>
</evidence>
<dbReference type="Gene3D" id="2.10.70.10">
    <property type="entry name" value="Complement Module, domain 1"/>
    <property type="match status" value="2"/>
</dbReference>
<keyword evidence="11" id="KW-1185">Reference proteome</keyword>
<feature type="region of interest" description="Disordered" evidence="5">
    <location>
        <begin position="678"/>
        <end position="765"/>
    </location>
</feature>
<dbReference type="CDD" id="cd00033">
    <property type="entry name" value="CCP"/>
    <property type="match status" value="2"/>
</dbReference>
<evidence type="ECO:0000256" key="2">
    <source>
        <dbReference type="ARBA" id="ARBA00022737"/>
    </source>
</evidence>
<feature type="compositionally biased region" description="Basic and acidic residues" evidence="5">
    <location>
        <begin position="927"/>
        <end position="945"/>
    </location>
</feature>
<dbReference type="PROSITE" id="PS50923">
    <property type="entry name" value="SUSHI"/>
    <property type="match status" value="2"/>
</dbReference>
<dbReference type="SUPFAM" id="SSF57535">
    <property type="entry name" value="Complement control module/SCR domain"/>
    <property type="match status" value="2"/>
</dbReference>
<feature type="compositionally biased region" description="Polar residues" evidence="5">
    <location>
        <begin position="1038"/>
        <end position="1049"/>
    </location>
</feature>
<feature type="region of interest" description="Disordered" evidence="5">
    <location>
        <begin position="927"/>
        <end position="1149"/>
    </location>
</feature>
<accession>A0AAN8J9V3</accession>
<evidence type="ECO:0000256" key="7">
    <source>
        <dbReference type="SAM" id="SignalP"/>
    </source>
</evidence>
<keyword evidence="2" id="KW-0677">Repeat</keyword>
<feature type="region of interest" description="Disordered" evidence="5">
    <location>
        <begin position="797"/>
        <end position="828"/>
    </location>
</feature>
<feature type="region of interest" description="Disordered" evidence="5">
    <location>
        <begin position="1243"/>
        <end position="1286"/>
    </location>
</feature>
<dbReference type="Pfam" id="PF00084">
    <property type="entry name" value="Sushi"/>
    <property type="match status" value="2"/>
</dbReference>
<evidence type="ECO:0000256" key="1">
    <source>
        <dbReference type="ARBA" id="ARBA00022729"/>
    </source>
</evidence>
<feature type="region of interest" description="Disordered" evidence="5">
    <location>
        <begin position="856"/>
        <end position="876"/>
    </location>
</feature>
<feature type="compositionally biased region" description="Polar residues" evidence="5">
    <location>
        <begin position="702"/>
        <end position="727"/>
    </location>
</feature>
<dbReference type="SMART" id="SM00032">
    <property type="entry name" value="CCP"/>
    <property type="match status" value="2"/>
</dbReference>
<proteinExistence type="predicted"/>
<dbReference type="PANTHER" id="PTHR45656:SF4">
    <property type="entry name" value="PROTEIN CBR-CLEC-78"/>
    <property type="match status" value="1"/>
</dbReference>
<feature type="domain" description="CUB" evidence="8">
    <location>
        <begin position="291"/>
        <end position="405"/>
    </location>
</feature>
<gene>
    <name evidence="10" type="ORF">SNE40_019061</name>
</gene>
<evidence type="ECO:0000259" key="8">
    <source>
        <dbReference type="PROSITE" id="PS01180"/>
    </source>
</evidence>
<dbReference type="CDD" id="cd00041">
    <property type="entry name" value="CUB"/>
    <property type="match status" value="1"/>
</dbReference>
<dbReference type="SMART" id="SM00042">
    <property type="entry name" value="CUB"/>
    <property type="match status" value="2"/>
</dbReference>
<dbReference type="InterPro" id="IPR035914">
    <property type="entry name" value="Sperma_CUB_dom_sf"/>
</dbReference>
<dbReference type="Proteomes" id="UP001347796">
    <property type="component" value="Unassembled WGS sequence"/>
</dbReference>
<feature type="compositionally biased region" description="Low complexity" evidence="5">
    <location>
        <begin position="1130"/>
        <end position="1145"/>
    </location>
</feature>
<feature type="compositionally biased region" description="Low complexity" evidence="5">
    <location>
        <begin position="865"/>
        <end position="876"/>
    </location>
</feature>
<feature type="compositionally biased region" description="Acidic residues" evidence="5">
    <location>
        <begin position="1022"/>
        <end position="1037"/>
    </location>
</feature>
<feature type="domain" description="CUB" evidence="8">
    <location>
        <begin position="41"/>
        <end position="163"/>
    </location>
</feature>
<feature type="compositionally biased region" description="Low complexity" evidence="5">
    <location>
        <begin position="973"/>
        <end position="988"/>
    </location>
</feature>
<feature type="compositionally biased region" description="Basic and acidic residues" evidence="5">
    <location>
        <begin position="1050"/>
        <end position="1067"/>
    </location>
</feature>
<dbReference type="Pfam" id="PF00431">
    <property type="entry name" value="CUB"/>
    <property type="match status" value="1"/>
</dbReference>
<dbReference type="InterPro" id="IPR051277">
    <property type="entry name" value="SEZ6_CSMD_C4BPB_Regulators"/>
</dbReference>
<feature type="transmembrane region" description="Helical" evidence="6">
    <location>
        <begin position="486"/>
        <end position="511"/>
    </location>
</feature>
<feature type="compositionally biased region" description="Polar residues" evidence="5">
    <location>
        <begin position="797"/>
        <end position="819"/>
    </location>
</feature>
<feature type="signal peptide" evidence="7">
    <location>
        <begin position="1"/>
        <end position="29"/>
    </location>
</feature>
<dbReference type="PANTHER" id="PTHR45656">
    <property type="entry name" value="PROTEIN CBR-CLEC-78"/>
    <property type="match status" value="1"/>
</dbReference>
<feature type="compositionally biased region" description="Acidic residues" evidence="5">
    <location>
        <begin position="1276"/>
        <end position="1286"/>
    </location>
</feature>
<keyword evidence="6" id="KW-1133">Transmembrane helix</keyword>
<keyword evidence="1 7" id="KW-0732">Signal</keyword>
<feature type="domain" description="Sushi" evidence="9">
    <location>
        <begin position="230"/>
        <end position="288"/>
    </location>
</feature>
<evidence type="ECO:0000256" key="6">
    <source>
        <dbReference type="SAM" id="Phobius"/>
    </source>
</evidence>
<sequence>MAGGVLLLSSWGVKVLLSCFMLFVPKVLSKDSTITPISPECNDNIIGTYKEIQSPNFPSPYPRDANCQWKINTNNTDKIKLTFMVFSLPIVNDGRGTEELLSYTTDPSLPDTIVTRGFSGLLNERYSFSYNSSVLWLRFRASINATEIQKGEIRGFSIIYSTYSSTITCKDPGSPEHGRRNGDMFTLGSSVSYACNPGYRLVGSNIAVCRIMTTFPTWSTLLPTCVPSCALPRIPENIEMTGSNVTIGSVLSFACIAPFVINGSSIITCITTTGGGGAWDAPIPMCYIPDCSKQIIFTQSAGILVNPSFPSPQRLLGGKQCRWRIEGDSDEVIQFNGDVNLPSDDDFSYIQFTDVGNSTTKPLLKVTGLDTIVNLTSTTNEVSVYYHGPNLTFAHNSFLIRYRLINRSSISIPTTAEVTTATPTTTIVNTVTTSATTNVQTTVTTTSTVSNTNATSTTPIILISSASTEKPVTLGAVDQGENNDSVIIAVGVLVPLFIICLIASFIFYNWYRRKYPVRMILGREFAKFENPDYLNRASTLSLVRDDADDYFSRATSKATSTVSLANRTAHDNLAFQNDQNNFNPSEDDYDIVKRKSFLFKSLEEHRDWMETGFVSATSSQSSVFESVPTESDKASEISNNNSTSAKEQINVHRSQEELHNLKNSNQNFPKDTPIETILGQVKDRRSFTDDPTLGRQKDYGSVSLSKYRSQSASPISPTQVYTELQGQRTEEVDSLQSDHSVSSDSEPTVNISEEQLENNSDLPKNIRGDSDVSIVISDEIESGVSPSVFIEQEQIQNSIGNKSPTSAKENISENASIHSDSTDDSDNKDAFLLANTEFSDSGSINDIHISVKPHSDSVASIRGGSDSNHSQNSSRHSSVVEFYNNAGVVPLYMPAHVYQDENFDSILSNDVFVSDINSQIDDHVGDVINEHSGNEEDDEDSHHSEIISTTPNFERQTLQSTPEFKPRSTERTSSLSSESSKSSASSGSYHFTHSDSDIKQNGISENLQETKEPDKHPIESSSETDESDTSEDTDADNNYDQVLTPNSGQHTDETVEKGNPNEKHSEPADTYTMTGPIRNPDQDIVSNVDGRAADNSSDFSKLRSPTDENGSVDQVHRKSVGPDTSFSPDSVSITSNTLSSTTSYSSDDEGVYVIDPEHTNLAPLDVDNVDFDNHDLMYGKPNSGDASVKETTVDASSAGSGAPPSNIKGGASSVVIDITNLSDTDSDNELLTDEDILMALQDSDHPDDEIAHIPTNSSEAIPPRSISIQADQFRFDDDDDDNDIDV</sequence>
<evidence type="ECO:0000313" key="11">
    <source>
        <dbReference type="Proteomes" id="UP001347796"/>
    </source>
</evidence>
<dbReference type="InterPro" id="IPR000436">
    <property type="entry name" value="Sushi_SCR_CCP_dom"/>
</dbReference>
<name>A0AAN8J9V3_PATCE</name>
<keyword evidence="6" id="KW-0472">Membrane</keyword>
<feature type="compositionally biased region" description="Low complexity" evidence="5">
    <location>
        <begin position="734"/>
        <end position="745"/>
    </location>
</feature>
<feature type="region of interest" description="Disordered" evidence="5">
    <location>
        <begin position="1178"/>
        <end position="1210"/>
    </location>
</feature>
<dbReference type="Gene3D" id="2.60.120.290">
    <property type="entry name" value="Spermadhesin, CUB domain"/>
    <property type="match status" value="2"/>
</dbReference>
<keyword evidence="3" id="KW-1015">Disulfide bond</keyword>
<reference evidence="10 11" key="1">
    <citation type="submission" date="2024-01" db="EMBL/GenBank/DDBJ databases">
        <title>The genome of the rayed Mediterranean limpet Patella caerulea (Linnaeus, 1758).</title>
        <authorList>
            <person name="Anh-Thu Weber A."/>
            <person name="Halstead-Nussloch G."/>
        </authorList>
    </citation>
    <scope>NUCLEOTIDE SEQUENCE [LARGE SCALE GENOMIC DNA]</scope>
    <source>
        <strain evidence="10">AATW-2023a</strain>
        <tissue evidence="10">Whole specimen</tissue>
    </source>
</reference>
<keyword evidence="4" id="KW-0768">Sushi</keyword>
<dbReference type="SUPFAM" id="SSF49854">
    <property type="entry name" value="Spermadhesin, CUB domain"/>
    <property type="match status" value="2"/>
</dbReference>
<dbReference type="PROSITE" id="PS01180">
    <property type="entry name" value="CUB"/>
    <property type="match status" value="2"/>
</dbReference>
<comment type="caution">
    <text evidence="10">The sequence shown here is derived from an EMBL/GenBank/DDBJ whole genome shotgun (WGS) entry which is preliminary data.</text>
</comment>